<sequence length="118" mass="13822">MKVLTLQIKRPYLEDILSGAKTKEYREIRPKNADKYVIQNPEAEDEDQWLQPVKYDAIRFFNGYATDRPEVLIEITNSEIELSIDENGEEITYEEDGQEYIEAQMVYTLGKVISKKNI</sequence>
<evidence type="ECO:0000313" key="2">
    <source>
        <dbReference type="Proteomes" id="UP000217334"/>
    </source>
</evidence>
<dbReference type="AlphaFoldDB" id="A0A250F5I3"/>
<name>A0A250F5I3_CAPSP</name>
<dbReference type="EMBL" id="CP022383">
    <property type="protein sequence ID" value="ATA79318.1"/>
    <property type="molecule type" value="Genomic_DNA"/>
</dbReference>
<reference evidence="2" key="1">
    <citation type="submission" date="2017-06" db="EMBL/GenBank/DDBJ databases">
        <title>Capnocytophaga spp. assemblies.</title>
        <authorList>
            <person name="Gulvik C.A."/>
        </authorList>
    </citation>
    <scope>NUCLEOTIDE SEQUENCE [LARGE SCALE GENOMIC DNA]</scope>
    <source>
        <strain evidence="2">H4486</strain>
    </source>
</reference>
<dbReference type="Proteomes" id="UP000217334">
    <property type="component" value="Chromosome"/>
</dbReference>
<evidence type="ECO:0000313" key="1">
    <source>
        <dbReference type="EMBL" id="ATA79318.1"/>
    </source>
</evidence>
<proteinExistence type="predicted"/>
<gene>
    <name evidence="1" type="ORF">CGC59_06335</name>
</gene>
<dbReference type="RefSeq" id="WP_095901261.1">
    <property type="nucleotide sequence ID" value="NZ_CAUOZK010000039.1"/>
</dbReference>
<protein>
    <recommendedName>
        <fullName evidence="3">ASCH domain-containing protein</fullName>
    </recommendedName>
</protein>
<organism evidence="1 2">
    <name type="scientific">Capnocytophaga sputigena</name>
    <dbReference type="NCBI Taxonomy" id="1019"/>
    <lineage>
        <taxon>Bacteria</taxon>
        <taxon>Pseudomonadati</taxon>
        <taxon>Bacteroidota</taxon>
        <taxon>Flavobacteriia</taxon>
        <taxon>Flavobacteriales</taxon>
        <taxon>Flavobacteriaceae</taxon>
        <taxon>Capnocytophaga</taxon>
    </lineage>
</organism>
<accession>A0A250F5I3</accession>
<evidence type="ECO:0008006" key="3">
    <source>
        <dbReference type="Google" id="ProtNLM"/>
    </source>
</evidence>